<dbReference type="PANTHER" id="PTHR43833:SF9">
    <property type="entry name" value="POTASSIUM CHANNEL PROTEIN YUGO-RELATED"/>
    <property type="match status" value="1"/>
</dbReference>
<dbReference type="Gene3D" id="1.10.287.70">
    <property type="match status" value="1"/>
</dbReference>
<dbReference type="Gene3D" id="3.40.50.720">
    <property type="entry name" value="NAD(P)-binding Rossmann-like Domain"/>
    <property type="match status" value="1"/>
</dbReference>
<dbReference type="InterPro" id="IPR013099">
    <property type="entry name" value="K_chnl_dom"/>
</dbReference>
<keyword evidence="2" id="KW-0472">Membrane</keyword>
<evidence type="ECO:0000256" key="2">
    <source>
        <dbReference type="SAM" id="Phobius"/>
    </source>
</evidence>
<dbReference type="SUPFAM" id="SSF51735">
    <property type="entry name" value="NAD(P)-binding Rossmann-fold domains"/>
    <property type="match status" value="1"/>
</dbReference>
<dbReference type="InterPro" id="IPR003148">
    <property type="entry name" value="RCK_N"/>
</dbReference>
<feature type="domain" description="RCK N-terminal" evidence="3">
    <location>
        <begin position="148"/>
        <end position="268"/>
    </location>
</feature>
<dbReference type="GO" id="GO:0005886">
    <property type="term" value="C:plasma membrane"/>
    <property type="evidence" value="ECO:0007669"/>
    <property type="project" value="UniProtKB-SubCell"/>
</dbReference>
<dbReference type="Proteomes" id="UP000248606">
    <property type="component" value="Unassembled WGS sequence"/>
</dbReference>
<dbReference type="EMBL" id="QFOZ01000003">
    <property type="protein sequence ID" value="PZP89315.1"/>
    <property type="molecule type" value="Genomic_DNA"/>
</dbReference>
<evidence type="ECO:0000313" key="5">
    <source>
        <dbReference type="Proteomes" id="UP000248606"/>
    </source>
</evidence>
<evidence type="ECO:0000256" key="1">
    <source>
        <dbReference type="ARBA" id="ARBA00004651"/>
    </source>
</evidence>
<dbReference type="InterPro" id="IPR036291">
    <property type="entry name" value="NAD(P)-bd_dom_sf"/>
</dbReference>
<reference evidence="4 5" key="1">
    <citation type="submission" date="2017-08" db="EMBL/GenBank/DDBJ databases">
        <title>Infants hospitalized years apart are colonized by the same room-sourced microbial strains.</title>
        <authorList>
            <person name="Brooks B."/>
            <person name="Olm M.R."/>
            <person name="Firek B.A."/>
            <person name="Baker R."/>
            <person name="Thomas B.C."/>
            <person name="Morowitz M.J."/>
            <person name="Banfield J.F."/>
        </authorList>
    </citation>
    <scope>NUCLEOTIDE SEQUENCE [LARGE SCALE GENOMIC DNA]</scope>
    <source>
        <strain evidence="4">S2_006_000_R1_57</strain>
    </source>
</reference>
<dbReference type="PROSITE" id="PS51201">
    <property type="entry name" value="RCK_N"/>
    <property type="match status" value="1"/>
</dbReference>
<dbReference type="PANTHER" id="PTHR43833">
    <property type="entry name" value="POTASSIUM CHANNEL PROTEIN 2-RELATED-RELATED"/>
    <property type="match status" value="1"/>
</dbReference>
<comment type="subcellular location">
    <subcellularLocation>
        <location evidence="1">Cell membrane</location>
        <topology evidence="1">Multi-pass membrane protein</topology>
    </subcellularLocation>
</comment>
<dbReference type="SUPFAM" id="SSF81324">
    <property type="entry name" value="Voltage-gated potassium channels"/>
    <property type="match status" value="1"/>
</dbReference>
<dbReference type="Pfam" id="PF07885">
    <property type="entry name" value="Ion_trans_2"/>
    <property type="match status" value="1"/>
</dbReference>
<dbReference type="RefSeq" id="WP_303678713.1">
    <property type="nucleotide sequence ID" value="NZ_CAKZIO010000014.1"/>
</dbReference>
<organism evidence="4 5">
    <name type="scientific">Lawsonella clevelandensis</name>
    <dbReference type="NCBI Taxonomy" id="1528099"/>
    <lineage>
        <taxon>Bacteria</taxon>
        <taxon>Bacillati</taxon>
        <taxon>Actinomycetota</taxon>
        <taxon>Actinomycetes</taxon>
        <taxon>Mycobacteriales</taxon>
        <taxon>Lawsonellaceae</taxon>
        <taxon>Lawsonella</taxon>
    </lineage>
</organism>
<accession>A0A2W5IB21</accession>
<comment type="caution">
    <text evidence="4">The sequence shown here is derived from an EMBL/GenBank/DDBJ whole genome shotgun (WGS) entry which is preliminary data.</text>
</comment>
<evidence type="ECO:0000259" key="3">
    <source>
        <dbReference type="PROSITE" id="PS51201"/>
    </source>
</evidence>
<dbReference type="InterPro" id="IPR050721">
    <property type="entry name" value="Trk_Ktr_HKT_K-transport"/>
</dbReference>
<keyword evidence="2" id="KW-0812">Transmembrane</keyword>
<proteinExistence type="predicted"/>
<feature type="transmembrane region" description="Helical" evidence="2">
    <location>
        <begin position="40"/>
        <end position="60"/>
    </location>
</feature>
<dbReference type="AlphaFoldDB" id="A0A2W5IB21"/>
<sequence length="369" mass="40015">MGKKLRSLISPESRLDNRPDYALVGIVRVPLLETSPWKQIFVRLLWAFGALVLAVIITYAERSGYQDGNDPENGMTLVDCIYYATVTLTTTGYGDITPVTQSARLANVVLITPLRLFFLIVLIGTTLQALTERSRQAFRIQRWRSALHNHTVVVGYGTKGRSAVAAMLADDVPPNDIVVVDTDQDALDLAALKGLVTVHGSGAKADVLKLAGVPRAKSIIVATNQDDTAVLVTLSARELNPRATIVASIRESENAHLIEQSGADSVVVSAETTGRLLGLATVTPSVVTLTEDLLSPEEGFSVSERRVKPSEIGGSPRHLQDLVLGVVRHGKLYRVNDEGVEKLEVGDRLLYVRMSQPSIVSKDINFSTK</sequence>
<dbReference type="GO" id="GO:0006813">
    <property type="term" value="P:potassium ion transport"/>
    <property type="evidence" value="ECO:0007669"/>
    <property type="project" value="InterPro"/>
</dbReference>
<protein>
    <submittedName>
        <fullName evidence="4">Potassium transporter Kef</fullName>
    </submittedName>
</protein>
<gene>
    <name evidence="4" type="ORF">DI579_03610</name>
</gene>
<evidence type="ECO:0000313" key="4">
    <source>
        <dbReference type="EMBL" id="PZP89315.1"/>
    </source>
</evidence>
<dbReference type="Pfam" id="PF02254">
    <property type="entry name" value="TrkA_N"/>
    <property type="match status" value="1"/>
</dbReference>
<name>A0A2W5IB21_9ACTN</name>
<feature type="transmembrane region" description="Helical" evidence="2">
    <location>
        <begin position="108"/>
        <end position="130"/>
    </location>
</feature>
<keyword evidence="2" id="KW-1133">Transmembrane helix</keyword>